<keyword evidence="1" id="KW-1133">Transmembrane helix</keyword>
<dbReference type="EMBL" id="JAASRS010000001">
    <property type="protein sequence ID" value="NIK16126.1"/>
    <property type="molecule type" value="Genomic_DNA"/>
</dbReference>
<evidence type="ECO:0000256" key="1">
    <source>
        <dbReference type="SAM" id="Phobius"/>
    </source>
</evidence>
<keyword evidence="1" id="KW-0812">Transmembrane</keyword>
<evidence type="ECO:0000313" key="2">
    <source>
        <dbReference type="EMBL" id="NIK16126.1"/>
    </source>
</evidence>
<dbReference type="AlphaFoldDB" id="A0A846MKF4"/>
<feature type="transmembrane region" description="Helical" evidence="1">
    <location>
        <begin position="29"/>
        <end position="49"/>
    </location>
</feature>
<name>A0A846MKF4_9BACL</name>
<reference evidence="2 3" key="1">
    <citation type="submission" date="2020-03" db="EMBL/GenBank/DDBJ databases">
        <title>Genomic Encyclopedia of Archaeal and Bacterial Type Strains, Phase II (KMG-II): from individual species to whole genera.</title>
        <authorList>
            <person name="Goeker M."/>
        </authorList>
    </citation>
    <scope>NUCLEOTIDE SEQUENCE [LARGE SCALE GENOMIC DNA]</scope>
    <source>
        <strain evidence="2 3">DSM 4749</strain>
    </source>
</reference>
<dbReference type="Proteomes" id="UP000532769">
    <property type="component" value="Unassembled WGS sequence"/>
</dbReference>
<accession>A0A846MKF4</accession>
<proteinExistence type="predicted"/>
<protein>
    <submittedName>
        <fullName evidence="2">Uncharacterized protein</fullName>
    </submittedName>
</protein>
<gene>
    <name evidence="2" type="ORF">BDD39_002636</name>
</gene>
<sequence length="65" mass="7831">MKKRMALFIWGFAVLVAFCLNLFGLMHLIPMLITMPLLFLTIFGFIATWNRRNQFKGFYQKRMWP</sequence>
<evidence type="ECO:0000313" key="3">
    <source>
        <dbReference type="Proteomes" id="UP000532769"/>
    </source>
</evidence>
<comment type="caution">
    <text evidence="2">The sequence shown here is derived from an EMBL/GenBank/DDBJ whole genome shotgun (WGS) entry which is preliminary data.</text>
</comment>
<organism evidence="2 3">
    <name type="scientific">Saccharococcus thermophilus</name>
    <dbReference type="NCBI Taxonomy" id="29396"/>
    <lineage>
        <taxon>Bacteria</taxon>
        <taxon>Bacillati</taxon>
        <taxon>Bacillota</taxon>
        <taxon>Bacilli</taxon>
        <taxon>Bacillales</taxon>
        <taxon>Anoxybacillaceae</taxon>
        <taxon>Saccharococcus</taxon>
    </lineage>
</organism>
<keyword evidence="1" id="KW-0472">Membrane</keyword>
<dbReference type="RefSeq" id="WP_166911414.1">
    <property type="nucleotide sequence ID" value="NZ_JAASRS010000001.1"/>
</dbReference>
<keyword evidence="3" id="KW-1185">Reference proteome</keyword>